<keyword evidence="1" id="KW-0560">Oxidoreductase</keyword>
<evidence type="ECO:0000313" key="4">
    <source>
        <dbReference type="EMBL" id="GAA3602511.1"/>
    </source>
</evidence>
<dbReference type="InterPro" id="IPR057326">
    <property type="entry name" value="KR_dom"/>
</dbReference>
<organism evidence="4 5">
    <name type="scientific">Kineosporia mesophila</name>
    <dbReference type="NCBI Taxonomy" id="566012"/>
    <lineage>
        <taxon>Bacteria</taxon>
        <taxon>Bacillati</taxon>
        <taxon>Actinomycetota</taxon>
        <taxon>Actinomycetes</taxon>
        <taxon>Kineosporiales</taxon>
        <taxon>Kineosporiaceae</taxon>
        <taxon>Kineosporia</taxon>
    </lineage>
</organism>
<gene>
    <name evidence="4" type="ORF">GCM10022223_17850</name>
</gene>
<feature type="domain" description="Ketoreductase" evidence="3">
    <location>
        <begin position="4"/>
        <end position="193"/>
    </location>
</feature>
<dbReference type="PANTHER" id="PTHR43157">
    <property type="entry name" value="PHOSPHATIDYLINOSITOL-GLYCAN BIOSYNTHESIS CLASS F PROTEIN-RELATED"/>
    <property type="match status" value="1"/>
</dbReference>
<keyword evidence="5" id="KW-1185">Reference proteome</keyword>
<evidence type="ECO:0000313" key="5">
    <source>
        <dbReference type="Proteomes" id="UP001501074"/>
    </source>
</evidence>
<dbReference type="EMBL" id="BAAAZO010000002">
    <property type="protein sequence ID" value="GAA3602511.1"/>
    <property type="molecule type" value="Genomic_DNA"/>
</dbReference>
<accession>A0ABP6ZAY3</accession>
<evidence type="ECO:0000256" key="1">
    <source>
        <dbReference type="ARBA" id="ARBA00023002"/>
    </source>
</evidence>
<dbReference type="InterPro" id="IPR036291">
    <property type="entry name" value="NAD(P)-bd_dom_sf"/>
</dbReference>
<evidence type="ECO:0000259" key="3">
    <source>
        <dbReference type="SMART" id="SM00822"/>
    </source>
</evidence>
<dbReference type="SUPFAM" id="SSF51735">
    <property type="entry name" value="NAD(P)-binding Rossmann-fold domains"/>
    <property type="match status" value="1"/>
</dbReference>
<protein>
    <submittedName>
        <fullName evidence="4">Oxidoreductase</fullName>
    </submittedName>
</protein>
<proteinExistence type="inferred from homology"/>
<dbReference type="PRINTS" id="PR00081">
    <property type="entry name" value="GDHRDH"/>
</dbReference>
<reference evidence="5" key="1">
    <citation type="journal article" date="2019" name="Int. J. Syst. Evol. Microbiol.">
        <title>The Global Catalogue of Microorganisms (GCM) 10K type strain sequencing project: providing services to taxonomists for standard genome sequencing and annotation.</title>
        <authorList>
            <consortium name="The Broad Institute Genomics Platform"/>
            <consortium name="The Broad Institute Genome Sequencing Center for Infectious Disease"/>
            <person name="Wu L."/>
            <person name="Ma J."/>
        </authorList>
    </citation>
    <scope>NUCLEOTIDE SEQUENCE [LARGE SCALE GENOMIC DNA]</scope>
    <source>
        <strain evidence="5">JCM 16902</strain>
    </source>
</reference>
<dbReference type="RefSeq" id="WP_231485124.1">
    <property type="nucleotide sequence ID" value="NZ_BAAAZO010000002.1"/>
</dbReference>
<dbReference type="PANTHER" id="PTHR43157:SF31">
    <property type="entry name" value="PHOSPHATIDYLINOSITOL-GLYCAN BIOSYNTHESIS CLASS F PROTEIN"/>
    <property type="match status" value="1"/>
</dbReference>
<dbReference type="PRINTS" id="PR00080">
    <property type="entry name" value="SDRFAMILY"/>
</dbReference>
<name>A0ABP6ZAY3_9ACTN</name>
<dbReference type="SMART" id="SM00822">
    <property type="entry name" value="PKS_KR"/>
    <property type="match status" value="1"/>
</dbReference>
<dbReference type="Proteomes" id="UP001501074">
    <property type="component" value="Unassembled WGS sequence"/>
</dbReference>
<dbReference type="Pfam" id="PF00106">
    <property type="entry name" value="adh_short"/>
    <property type="match status" value="1"/>
</dbReference>
<comment type="caution">
    <text evidence="4">The sequence shown here is derived from an EMBL/GenBank/DDBJ whole genome shotgun (WGS) entry which is preliminary data.</text>
</comment>
<dbReference type="InterPro" id="IPR002347">
    <property type="entry name" value="SDR_fam"/>
</dbReference>
<comment type="similarity">
    <text evidence="2">Belongs to the short-chain dehydrogenases/reductases (SDR) family.</text>
</comment>
<dbReference type="Gene3D" id="3.40.50.720">
    <property type="entry name" value="NAD(P)-binding Rossmann-like Domain"/>
    <property type="match status" value="1"/>
</dbReference>
<sequence>MTQRTIIITGGSDGIGAQAARQIAGKGHRIILVGRSRTKGAAVAEELGCEFIGADYARLADVRKLAADIRSRTGRIDVLANNAGAILGERALTEDGHEKTFQVNVLAPFLLTTLVLDLLRQGDGVVVNTSSASARLVGQIDLKDLQHEHGYSPLRAYGDAKLANILLARGLDARYAGQGISAVAFDPGNIRTNFASETNSAVSRVMYRTPLARIVLTSSREGGRRLAYFVEGQPGRDWEPGGFYSHTKPAGRRRTNPQVDDAGLVDALWRRCEELSARPGSSPSS</sequence>
<evidence type="ECO:0000256" key="2">
    <source>
        <dbReference type="RuleBase" id="RU000363"/>
    </source>
</evidence>